<dbReference type="Pfam" id="PF14295">
    <property type="entry name" value="PAN_4"/>
    <property type="match status" value="1"/>
</dbReference>
<evidence type="ECO:0000256" key="2">
    <source>
        <dbReference type="SAM" id="Phobius"/>
    </source>
</evidence>
<dbReference type="Proteomes" id="UP001302126">
    <property type="component" value="Unassembled WGS sequence"/>
</dbReference>
<evidence type="ECO:0000313" key="5">
    <source>
        <dbReference type="Proteomes" id="UP001302126"/>
    </source>
</evidence>
<feature type="compositionally biased region" description="Polar residues" evidence="1">
    <location>
        <begin position="174"/>
        <end position="183"/>
    </location>
</feature>
<dbReference type="AlphaFoldDB" id="A0AAN7AGK8"/>
<keyword evidence="5" id="KW-1185">Reference proteome</keyword>
<protein>
    <recommendedName>
        <fullName evidence="3">Apple domain-containing protein</fullName>
    </recommendedName>
</protein>
<feature type="compositionally biased region" description="Low complexity" evidence="1">
    <location>
        <begin position="122"/>
        <end position="169"/>
    </location>
</feature>
<accession>A0AAN7AGK8</accession>
<keyword evidence="2" id="KW-0472">Membrane</keyword>
<feature type="region of interest" description="Disordered" evidence="1">
    <location>
        <begin position="121"/>
        <end position="184"/>
    </location>
</feature>
<proteinExistence type="predicted"/>
<keyword evidence="2" id="KW-0812">Transmembrane</keyword>
<feature type="region of interest" description="Disordered" evidence="1">
    <location>
        <begin position="1"/>
        <end position="22"/>
    </location>
</feature>
<feature type="transmembrane region" description="Helical" evidence="2">
    <location>
        <begin position="77"/>
        <end position="101"/>
    </location>
</feature>
<sequence length="284" mass="29788">MAANNYPSPQTPYSDGLIPNENPYTAYPQVQVAKPEHTYNPDVPQHSYQPPAYQPPLDSGYHAEGVQRPFWKRSVTWVSIVSIIIIAILAGLLGAVATGSIKTAGNSSSSNDSAAVTAPVGSAISSSTPTSSSVASAATTPISSTETAGPTPTTLATKTTSTETQKSATPSPPTRTVTASDGESMTLECPGVQGLDFAIDSPTRGQLLFRRECDVNYPDGDTKPGFGKIKTRRISSLTECIEACAELTGCMGVVFNTGPECWLKHTIIGPKRLDGGNEVALIVQ</sequence>
<name>A0AAN7AGK8_9PEZI</name>
<evidence type="ECO:0000256" key="1">
    <source>
        <dbReference type="SAM" id="MobiDB-lite"/>
    </source>
</evidence>
<reference evidence="4" key="1">
    <citation type="journal article" date="2023" name="Mol. Phylogenet. Evol.">
        <title>Genome-scale phylogeny and comparative genomics of the fungal order Sordariales.</title>
        <authorList>
            <person name="Hensen N."/>
            <person name="Bonometti L."/>
            <person name="Westerberg I."/>
            <person name="Brannstrom I.O."/>
            <person name="Guillou S."/>
            <person name="Cros-Aarteil S."/>
            <person name="Calhoun S."/>
            <person name="Haridas S."/>
            <person name="Kuo A."/>
            <person name="Mondo S."/>
            <person name="Pangilinan J."/>
            <person name="Riley R."/>
            <person name="LaButti K."/>
            <person name="Andreopoulos B."/>
            <person name="Lipzen A."/>
            <person name="Chen C."/>
            <person name="Yan M."/>
            <person name="Daum C."/>
            <person name="Ng V."/>
            <person name="Clum A."/>
            <person name="Steindorff A."/>
            <person name="Ohm R.A."/>
            <person name="Martin F."/>
            <person name="Silar P."/>
            <person name="Natvig D.O."/>
            <person name="Lalanne C."/>
            <person name="Gautier V."/>
            <person name="Ament-Velasquez S.L."/>
            <person name="Kruys A."/>
            <person name="Hutchinson M.I."/>
            <person name="Powell A.J."/>
            <person name="Barry K."/>
            <person name="Miller A.N."/>
            <person name="Grigoriev I.V."/>
            <person name="Debuchy R."/>
            <person name="Gladieux P."/>
            <person name="Hiltunen Thoren M."/>
            <person name="Johannesson H."/>
        </authorList>
    </citation>
    <scope>NUCLEOTIDE SEQUENCE</scope>
    <source>
        <strain evidence="4">PSN309</strain>
    </source>
</reference>
<gene>
    <name evidence="4" type="ORF">QBC35DRAFT_504354</name>
</gene>
<evidence type="ECO:0000259" key="3">
    <source>
        <dbReference type="Pfam" id="PF14295"/>
    </source>
</evidence>
<feature type="domain" description="Apple" evidence="3">
    <location>
        <begin position="216"/>
        <end position="264"/>
    </location>
</feature>
<keyword evidence="2" id="KW-1133">Transmembrane helix</keyword>
<evidence type="ECO:0000313" key="4">
    <source>
        <dbReference type="EMBL" id="KAK4185137.1"/>
    </source>
</evidence>
<dbReference type="EMBL" id="MU864460">
    <property type="protein sequence ID" value="KAK4185137.1"/>
    <property type="molecule type" value="Genomic_DNA"/>
</dbReference>
<organism evidence="4 5">
    <name type="scientific">Podospora australis</name>
    <dbReference type="NCBI Taxonomy" id="1536484"/>
    <lineage>
        <taxon>Eukaryota</taxon>
        <taxon>Fungi</taxon>
        <taxon>Dikarya</taxon>
        <taxon>Ascomycota</taxon>
        <taxon>Pezizomycotina</taxon>
        <taxon>Sordariomycetes</taxon>
        <taxon>Sordariomycetidae</taxon>
        <taxon>Sordariales</taxon>
        <taxon>Podosporaceae</taxon>
        <taxon>Podospora</taxon>
    </lineage>
</organism>
<comment type="caution">
    <text evidence="4">The sequence shown here is derived from an EMBL/GenBank/DDBJ whole genome shotgun (WGS) entry which is preliminary data.</text>
</comment>
<dbReference type="InterPro" id="IPR003609">
    <property type="entry name" value="Pan_app"/>
</dbReference>
<reference evidence="4" key="2">
    <citation type="submission" date="2023-05" db="EMBL/GenBank/DDBJ databases">
        <authorList>
            <consortium name="Lawrence Berkeley National Laboratory"/>
            <person name="Steindorff A."/>
            <person name="Hensen N."/>
            <person name="Bonometti L."/>
            <person name="Westerberg I."/>
            <person name="Brannstrom I.O."/>
            <person name="Guillou S."/>
            <person name="Cros-Aarteil S."/>
            <person name="Calhoun S."/>
            <person name="Haridas S."/>
            <person name="Kuo A."/>
            <person name="Mondo S."/>
            <person name="Pangilinan J."/>
            <person name="Riley R."/>
            <person name="Labutti K."/>
            <person name="Andreopoulos B."/>
            <person name="Lipzen A."/>
            <person name="Chen C."/>
            <person name="Yanf M."/>
            <person name="Daum C."/>
            <person name="Ng V."/>
            <person name="Clum A."/>
            <person name="Ohm R."/>
            <person name="Martin F."/>
            <person name="Silar P."/>
            <person name="Natvig D."/>
            <person name="Lalanne C."/>
            <person name="Gautier V."/>
            <person name="Ament-Velasquez S.L."/>
            <person name="Kruys A."/>
            <person name="Hutchinson M.I."/>
            <person name="Powell A.J."/>
            <person name="Barry K."/>
            <person name="Miller A.N."/>
            <person name="Grigoriev I.V."/>
            <person name="Debuchy R."/>
            <person name="Gladieux P."/>
            <person name="Thoren M.H."/>
            <person name="Johannesson H."/>
        </authorList>
    </citation>
    <scope>NUCLEOTIDE SEQUENCE</scope>
    <source>
        <strain evidence="4">PSN309</strain>
    </source>
</reference>
<dbReference type="Gene3D" id="3.50.4.10">
    <property type="entry name" value="Hepatocyte Growth Factor"/>
    <property type="match status" value="1"/>
</dbReference>
<feature type="compositionally biased region" description="Polar residues" evidence="1">
    <location>
        <begin position="1"/>
        <end position="13"/>
    </location>
</feature>